<dbReference type="Pfam" id="PF00440">
    <property type="entry name" value="TetR_N"/>
    <property type="match status" value="1"/>
</dbReference>
<dbReference type="RefSeq" id="WP_379532820.1">
    <property type="nucleotide sequence ID" value="NZ_JBHSBI010000024.1"/>
</dbReference>
<evidence type="ECO:0000256" key="3">
    <source>
        <dbReference type="ARBA" id="ARBA00023163"/>
    </source>
</evidence>
<dbReference type="InterPro" id="IPR009057">
    <property type="entry name" value="Homeodomain-like_sf"/>
</dbReference>
<feature type="DNA-binding region" description="H-T-H motif" evidence="4">
    <location>
        <begin position="35"/>
        <end position="54"/>
    </location>
</feature>
<name>A0ABV8GG48_9ACTN</name>
<dbReference type="PANTHER" id="PTHR30055:SF234">
    <property type="entry name" value="HTH-TYPE TRANSCRIPTIONAL REGULATOR BETI"/>
    <property type="match status" value="1"/>
</dbReference>
<dbReference type="Proteomes" id="UP001595851">
    <property type="component" value="Unassembled WGS sequence"/>
</dbReference>
<sequence>MKTHGVRAQQREQTRQALLRESRRLFAARGYGAVSLSEIVSEAGVTKGALYHLFESKAELFRAVLEQVQQEVAETVARTADVHDDLWTRLTAGCQAFLTASTAPDIQRIMLIDGPAVLGWNEWRAMDEAASARHLADALTELIEEGTIAAQPVAPLTHLLSGAMNEAALWLAQSDDPADLPATQAALVQILQALRNR</sequence>
<gene>
    <name evidence="6" type="ORF">ACFOY2_37285</name>
</gene>
<dbReference type="InterPro" id="IPR049484">
    <property type="entry name" value="Rv0078-like_C"/>
</dbReference>
<dbReference type="EMBL" id="JBHSBI010000024">
    <property type="protein sequence ID" value="MFC4012932.1"/>
    <property type="molecule type" value="Genomic_DNA"/>
</dbReference>
<dbReference type="PRINTS" id="PR00455">
    <property type="entry name" value="HTHTETR"/>
</dbReference>
<organism evidence="6 7">
    <name type="scientific">Nonomuraea purpurea</name>
    <dbReference type="NCBI Taxonomy" id="1849276"/>
    <lineage>
        <taxon>Bacteria</taxon>
        <taxon>Bacillati</taxon>
        <taxon>Actinomycetota</taxon>
        <taxon>Actinomycetes</taxon>
        <taxon>Streptosporangiales</taxon>
        <taxon>Streptosporangiaceae</taxon>
        <taxon>Nonomuraea</taxon>
    </lineage>
</organism>
<evidence type="ECO:0000313" key="7">
    <source>
        <dbReference type="Proteomes" id="UP001595851"/>
    </source>
</evidence>
<reference evidence="7" key="1">
    <citation type="journal article" date="2019" name="Int. J. Syst. Evol. Microbiol.">
        <title>The Global Catalogue of Microorganisms (GCM) 10K type strain sequencing project: providing services to taxonomists for standard genome sequencing and annotation.</title>
        <authorList>
            <consortium name="The Broad Institute Genomics Platform"/>
            <consortium name="The Broad Institute Genome Sequencing Center for Infectious Disease"/>
            <person name="Wu L."/>
            <person name="Ma J."/>
        </authorList>
    </citation>
    <scope>NUCLEOTIDE SEQUENCE [LARGE SCALE GENOMIC DNA]</scope>
    <source>
        <strain evidence="7">TBRC 1276</strain>
    </source>
</reference>
<keyword evidence="3" id="KW-0804">Transcription</keyword>
<comment type="caution">
    <text evidence="6">The sequence shown here is derived from an EMBL/GenBank/DDBJ whole genome shotgun (WGS) entry which is preliminary data.</text>
</comment>
<feature type="domain" description="HTH tetR-type" evidence="5">
    <location>
        <begin position="12"/>
        <end position="72"/>
    </location>
</feature>
<keyword evidence="2 4" id="KW-0238">DNA-binding</keyword>
<dbReference type="PANTHER" id="PTHR30055">
    <property type="entry name" value="HTH-TYPE TRANSCRIPTIONAL REGULATOR RUTR"/>
    <property type="match status" value="1"/>
</dbReference>
<protein>
    <submittedName>
        <fullName evidence="6">TetR/AcrR family transcriptional regulator</fullName>
    </submittedName>
</protein>
<evidence type="ECO:0000313" key="6">
    <source>
        <dbReference type="EMBL" id="MFC4012932.1"/>
    </source>
</evidence>
<dbReference type="InterPro" id="IPR001647">
    <property type="entry name" value="HTH_TetR"/>
</dbReference>
<dbReference type="InterPro" id="IPR050109">
    <property type="entry name" value="HTH-type_TetR-like_transc_reg"/>
</dbReference>
<keyword evidence="1" id="KW-0805">Transcription regulation</keyword>
<dbReference type="Pfam" id="PF21351">
    <property type="entry name" value="TetR_C_41"/>
    <property type="match status" value="1"/>
</dbReference>
<keyword evidence="7" id="KW-1185">Reference proteome</keyword>
<proteinExistence type="predicted"/>
<evidence type="ECO:0000256" key="4">
    <source>
        <dbReference type="PROSITE-ProRule" id="PRU00335"/>
    </source>
</evidence>
<dbReference type="SUPFAM" id="SSF46689">
    <property type="entry name" value="Homeodomain-like"/>
    <property type="match status" value="1"/>
</dbReference>
<evidence type="ECO:0000256" key="1">
    <source>
        <dbReference type="ARBA" id="ARBA00023015"/>
    </source>
</evidence>
<evidence type="ECO:0000259" key="5">
    <source>
        <dbReference type="PROSITE" id="PS50977"/>
    </source>
</evidence>
<accession>A0ABV8GG48</accession>
<dbReference type="Gene3D" id="1.10.357.10">
    <property type="entry name" value="Tetracycline Repressor, domain 2"/>
    <property type="match status" value="1"/>
</dbReference>
<evidence type="ECO:0000256" key="2">
    <source>
        <dbReference type="ARBA" id="ARBA00023125"/>
    </source>
</evidence>
<dbReference type="PROSITE" id="PS50977">
    <property type="entry name" value="HTH_TETR_2"/>
    <property type="match status" value="1"/>
</dbReference>